<dbReference type="OrthoDB" id="780193at2759"/>
<dbReference type="STRING" id="22663.A0A218VYJ4"/>
<evidence type="ECO:0000313" key="4">
    <source>
        <dbReference type="EMBL" id="PKI61189.1"/>
    </source>
</evidence>
<feature type="compositionally biased region" description="Low complexity" evidence="1">
    <location>
        <begin position="1"/>
        <end position="14"/>
    </location>
</feature>
<dbReference type="InterPro" id="IPR008889">
    <property type="entry name" value="VQ"/>
</dbReference>
<dbReference type="InterPro" id="IPR039609">
    <property type="entry name" value="VQ_15/22"/>
</dbReference>
<dbReference type="EMBL" id="MTKT01005569">
    <property type="protein sequence ID" value="OWM65624.1"/>
    <property type="molecule type" value="Genomic_DNA"/>
</dbReference>
<evidence type="ECO:0000313" key="6">
    <source>
        <dbReference type="Proteomes" id="UP000233551"/>
    </source>
</evidence>
<organism evidence="3 5">
    <name type="scientific">Punica granatum</name>
    <name type="common">Pomegranate</name>
    <dbReference type="NCBI Taxonomy" id="22663"/>
    <lineage>
        <taxon>Eukaryota</taxon>
        <taxon>Viridiplantae</taxon>
        <taxon>Streptophyta</taxon>
        <taxon>Embryophyta</taxon>
        <taxon>Tracheophyta</taxon>
        <taxon>Spermatophyta</taxon>
        <taxon>Magnoliopsida</taxon>
        <taxon>eudicotyledons</taxon>
        <taxon>Gunneridae</taxon>
        <taxon>Pentapetalae</taxon>
        <taxon>rosids</taxon>
        <taxon>malvids</taxon>
        <taxon>Myrtales</taxon>
        <taxon>Lythraceae</taxon>
        <taxon>Punica</taxon>
    </lineage>
</organism>
<feature type="domain" description="VQ" evidence="2">
    <location>
        <begin position="204"/>
        <end position="231"/>
    </location>
</feature>
<evidence type="ECO:0000259" key="2">
    <source>
        <dbReference type="Pfam" id="PF05678"/>
    </source>
</evidence>
<feature type="region of interest" description="Disordered" evidence="1">
    <location>
        <begin position="1"/>
        <end position="65"/>
    </location>
</feature>
<keyword evidence="6" id="KW-1185">Reference proteome</keyword>
<evidence type="ECO:0000256" key="1">
    <source>
        <dbReference type="SAM" id="MobiDB-lite"/>
    </source>
</evidence>
<evidence type="ECO:0000313" key="3">
    <source>
        <dbReference type="EMBL" id="OWM65624.1"/>
    </source>
</evidence>
<feature type="region of interest" description="Disordered" evidence="1">
    <location>
        <begin position="172"/>
        <end position="207"/>
    </location>
</feature>
<dbReference type="Proteomes" id="UP000197138">
    <property type="component" value="Unassembled WGS sequence"/>
</dbReference>
<dbReference type="PANTHER" id="PTHR33179">
    <property type="entry name" value="VQ MOTIF-CONTAINING PROTEIN"/>
    <property type="match status" value="1"/>
</dbReference>
<name>A0A218VYJ4_PUNGR</name>
<dbReference type="EMBL" id="PGOL01001069">
    <property type="protein sequence ID" value="PKI61189.1"/>
    <property type="molecule type" value="Genomic_DNA"/>
</dbReference>
<dbReference type="Proteomes" id="UP000233551">
    <property type="component" value="Unassembled WGS sequence"/>
</dbReference>
<reference evidence="5" key="1">
    <citation type="journal article" date="2017" name="Plant J.">
        <title>The pomegranate (Punica granatum L.) genome and the genomics of punicalagin biosynthesis.</title>
        <authorList>
            <person name="Qin G."/>
            <person name="Xu C."/>
            <person name="Ming R."/>
            <person name="Tang H."/>
            <person name="Guyot R."/>
            <person name="Kramer E.M."/>
            <person name="Hu Y."/>
            <person name="Yi X."/>
            <person name="Qi Y."/>
            <person name="Xu X."/>
            <person name="Gao Z."/>
            <person name="Pan H."/>
            <person name="Jian J."/>
            <person name="Tian Y."/>
            <person name="Yue Z."/>
            <person name="Xu Y."/>
        </authorList>
    </citation>
    <scope>NUCLEOTIDE SEQUENCE [LARGE SCALE GENOMIC DNA]</scope>
    <source>
        <strain evidence="5">cv. Dabenzi</strain>
    </source>
</reference>
<reference evidence="3" key="2">
    <citation type="submission" date="2017-06" db="EMBL/GenBank/DDBJ databases">
        <title>The pomegranate genome and the genomics of punicalagin biosynthesis.</title>
        <authorList>
            <person name="Xu C."/>
        </authorList>
    </citation>
    <scope>NUCLEOTIDE SEQUENCE [LARGE SCALE GENOMIC DNA]</scope>
    <source>
        <tissue evidence="3">Fresh leaf</tissue>
    </source>
</reference>
<feature type="compositionally biased region" description="Low complexity" evidence="1">
    <location>
        <begin position="174"/>
        <end position="184"/>
    </location>
</feature>
<dbReference type="GO" id="GO:0016301">
    <property type="term" value="F:kinase activity"/>
    <property type="evidence" value="ECO:0007669"/>
    <property type="project" value="UniProtKB-KW"/>
</dbReference>
<feature type="region of interest" description="Disordered" evidence="1">
    <location>
        <begin position="395"/>
        <end position="470"/>
    </location>
</feature>
<comment type="caution">
    <text evidence="3">The sequence shown here is derived from an EMBL/GenBank/DDBJ whole genome shotgun (WGS) entry which is preliminary data.</text>
</comment>
<dbReference type="GeneID" id="116201470"/>
<sequence>MDSVSSGSMQSSSGGDDEYDSRGESISAFLNSNPNPSHLGDGTITGLPRQHHQLQPPQMALHSPSPSMFDPLMCNFFDPMATRSASLTAGPNSILNLDMAAWSKSPRPDPNCTDLGGFGLAPMQLQPLPGYSNQGQGRGCVPGPTSFPVLSEPEGLKQLGSISGSAANEQVPVTGTTTTTTNNGVSGGNTLGRNPKKRSRASRRAPTTVLTTDTTNFRAMVQEFTGIPAPPFTAPPFQRSRLDLFGSASGAPSYLLRPFAQKIQPQIVPPFAPPSSASSNSSSSSFPTSMIDALASTAAGNNVTNTDLGLLKPSPSFLNQNASNPVLDFQSLFQAPGGQKYPVASSSMFPPKTLGSSDIPGSDHNHHMKIGVLEEFGLGHGQVSTQLQAGLPNLESSDRTLSENNNNNNDDDNPHPNWHADGGRTNDGSSQGMLRPLGGNFGRIGSSDRGPGSGGTRGEGMVESWICSSD</sequence>
<dbReference type="Pfam" id="PF05678">
    <property type="entry name" value="VQ"/>
    <property type="match status" value="1"/>
</dbReference>
<proteinExistence type="predicted"/>
<gene>
    <name evidence="3" type="ORF">CDL15_Pgr017121</name>
    <name evidence="4" type="ORF">CRG98_018420</name>
</gene>
<dbReference type="PANTHER" id="PTHR33179:SF4">
    <property type="entry name" value="VQ MOTIF-CONTAINING PROTEIN"/>
    <property type="match status" value="1"/>
</dbReference>
<feature type="compositionally biased region" description="Basic residues" evidence="1">
    <location>
        <begin position="194"/>
        <end position="203"/>
    </location>
</feature>
<evidence type="ECO:0000313" key="5">
    <source>
        <dbReference type="Proteomes" id="UP000197138"/>
    </source>
</evidence>
<accession>A0A218VYJ4</accession>
<protein>
    <recommendedName>
        <fullName evidence="2">VQ domain-containing protein</fullName>
    </recommendedName>
</protein>
<reference evidence="4 6" key="3">
    <citation type="submission" date="2017-11" db="EMBL/GenBank/DDBJ databases">
        <title>De-novo sequencing of pomegranate (Punica granatum L.) genome.</title>
        <authorList>
            <person name="Akparov Z."/>
            <person name="Amiraslanov A."/>
            <person name="Hajiyeva S."/>
            <person name="Abbasov M."/>
            <person name="Kaur K."/>
            <person name="Hamwieh A."/>
            <person name="Solovyev V."/>
            <person name="Salamov A."/>
            <person name="Braich B."/>
            <person name="Kosarev P."/>
            <person name="Mahmoud A."/>
            <person name="Hajiyev E."/>
            <person name="Babayeva S."/>
            <person name="Izzatullayeva V."/>
            <person name="Mammadov A."/>
            <person name="Mammadov A."/>
            <person name="Sharifova S."/>
            <person name="Ojaghi J."/>
            <person name="Eynullazada K."/>
            <person name="Bayramov B."/>
            <person name="Abdulazimova A."/>
            <person name="Shahmuradov I."/>
        </authorList>
    </citation>
    <scope>NUCLEOTIDE SEQUENCE [LARGE SCALE GENOMIC DNA]</scope>
    <source>
        <strain evidence="4">AG2017</strain>
        <strain evidence="6">cv. AG2017</strain>
        <tissue evidence="4">Leaf</tissue>
    </source>
</reference>
<dbReference type="AlphaFoldDB" id="A0A218VYJ4"/>